<evidence type="ECO:0000313" key="13">
    <source>
        <dbReference type="Proteomes" id="UP000199236"/>
    </source>
</evidence>
<dbReference type="Pfam" id="PF02424">
    <property type="entry name" value="ApbE"/>
    <property type="match status" value="1"/>
</dbReference>
<name>A0A1I5JPM8_9HYPH</name>
<dbReference type="GO" id="GO:0016740">
    <property type="term" value="F:transferase activity"/>
    <property type="evidence" value="ECO:0007669"/>
    <property type="project" value="UniProtKB-UniRule"/>
</dbReference>
<evidence type="ECO:0000256" key="3">
    <source>
        <dbReference type="ARBA" id="ARBA00022630"/>
    </source>
</evidence>
<feature type="binding site" evidence="11">
    <location>
        <position position="286"/>
    </location>
    <ligand>
        <name>Mg(2+)</name>
        <dbReference type="ChEBI" id="CHEBI:18420"/>
    </ligand>
</feature>
<evidence type="ECO:0000256" key="9">
    <source>
        <dbReference type="ARBA" id="ARBA00048540"/>
    </source>
</evidence>
<evidence type="ECO:0000256" key="1">
    <source>
        <dbReference type="ARBA" id="ARBA00011955"/>
    </source>
</evidence>
<keyword evidence="6 10" id="KW-0274">FAD</keyword>
<dbReference type="InterPro" id="IPR024932">
    <property type="entry name" value="ApbE"/>
</dbReference>
<comment type="cofactor">
    <cofactor evidence="11">
        <name>Mg(2+)</name>
        <dbReference type="ChEBI" id="CHEBI:18420"/>
    </cofactor>
    <cofactor evidence="11">
        <name>Mn(2+)</name>
        <dbReference type="ChEBI" id="CHEBI:29035"/>
    </cofactor>
    <text evidence="11">Magnesium. Can also use manganese.</text>
</comment>
<evidence type="ECO:0000256" key="5">
    <source>
        <dbReference type="ARBA" id="ARBA00022723"/>
    </source>
</evidence>
<dbReference type="PIRSF" id="PIRSF006268">
    <property type="entry name" value="ApbE"/>
    <property type="match status" value="1"/>
</dbReference>
<sequence length="337" mass="36784">MLKMSFDMKRKGLQPAGLHRHVFNGQTMGTRYSTIIMSEKAQRDEELENALFAAVERVDKQMSTWKPDSDLMQLNRAKVGVWTTVPANLFKVLEEALAINRASSGLFDPSVGSIVDAWGFGATSRQPDVKSIREQLGQTRPPIHALLELDHQRQAVLKKAQVKLDLCGIAKGYGVDAMAEVLNAFDIKNGLVGIDGEMRAAGSKVSGVPWSVALEKPDYSKREAFGMVHLQDAAIATSGDYRHWVKVGSRTFSHTMDPRRNGPLQNNVASVSVIAEQCMTADAWATALMVMGAEAGLHVARAKGINALFLIRDGERLKQITAGPVFGVTSSDEQADH</sequence>
<accession>A0A1I5JPM8</accession>
<dbReference type="PANTHER" id="PTHR30040:SF2">
    <property type="entry name" value="FAD:PROTEIN FMN TRANSFERASE"/>
    <property type="match status" value="1"/>
</dbReference>
<dbReference type="EC" id="2.7.1.180" evidence="1 10"/>
<dbReference type="OrthoDB" id="9778595at2"/>
<keyword evidence="3 10" id="KW-0285">Flavoprotein</keyword>
<keyword evidence="4 10" id="KW-0808">Transferase</keyword>
<dbReference type="SUPFAM" id="SSF143631">
    <property type="entry name" value="ApbE-like"/>
    <property type="match status" value="1"/>
</dbReference>
<protein>
    <recommendedName>
        <fullName evidence="2 10">FAD:protein FMN transferase</fullName>
        <ecNumber evidence="1 10">2.7.1.180</ecNumber>
    </recommendedName>
    <alternativeName>
        <fullName evidence="8 10">Flavin transferase</fullName>
    </alternativeName>
</protein>
<dbReference type="RefSeq" id="WP_090074711.1">
    <property type="nucleotide sequence ID" value="NZ_FOVR01000012.1"/>
</dbReference>
<evidence type="ECO:0000313" key="12">
    <source>
        <dbReference type="EMBL" id="SFO74715.1"/>
    </source>
</evidence>
<comment type="catalytic activity">
    <reaction evidence="9 10">
        <text>L-threonyl-[protein] + FAD = FMN-L-threonyl-[protein] + AMP + H(+)</text>
        <dbReference type="Rhea" id="RHEA:36847"/>
        <dbReference type="Rhea" id="RHEA-COMP:11060"/>
        <dbReference type="Rhea" id="RHEA-COMP:11061"/>
        <dbReference type="ChEBI" id="CHEBI:15378"/>
        <dbReference type="ChEBI" id="CHEBI:30013"/>
        <dbReference type="ChEBI" id="CHEBI:57692"/>
        <dbReference type="ChEBI" id="CHEBI:74257"/>
        <dbReference type="ChEBI" id="CHEBI:456215"/>
        <dbReference type="EC" id="2.7.1.180"/>
    </reaction>
</comment>
<evidence type="ECO:0000256" key="8">
    <source>
        <dbReference type="ARBA" id="ARBA00031306"/>
    </source>
</evidence>
<keyword evidence="12" id="KW-0449">Lipoprotein</keyword>
<proteinExistence type="inferred from homology"/>
<feature type="binding site" evidence="11">
    <location>
        <position position="168"/>
    </location>
    <ligand>
        <name>Mg(2+)</name>
        <dbReference type="ChEBI" id="CHEBI:18420"/>
    </ligand>
</feature>
<keyword evidence="7 10" id="KW-0460">Magnesium</keyword>
<keyword evidence="5 10" id="KW-0479">Metal-binding</keyword>
<dbReference type="InterPro" id="IPR003374">
    <property type="entry name" value="ApbE-like_sf"/>
</dbReference>
<evidence type="ECO:0000256" key="2">
    <source>
        <dbReference type="ARBA" id="ARBA00016337"/>
    </source>
</evidence>
<comment type="similarity">
    <text evidence="10">Belongs to the ApbE family.</text>
</comment>
<dbReference type="STRING" id="655353.SAMN04488056_11219"/>
<gene>
    <name evidence="12" type="ORF">SAMN04488056_11219</name>
</gene>
<feature type="binding site" evidence="11">
    <location>
        <position position="282"/>
    </location>
    <ligand>
        <name>Mg(2+)</name>
        <dbReference type="ChEBI" id="CHEBI:18420"/>
    </ligand>
</feature>
<evidence type="ECO:0000256" key="11">
    <source>
        <dbReference type="PIRSR" id="PIRSR006268-2"/>
    </source>
</evidence>
<evidence type="ECO:0000256" key="10">
    <source>
        <dbReference type="PIRNR" id="PIRNR006268"/>
    </source>
</evidence>
<dbReference type="Proteomes" id="UP000199236">
    <property type="component" value="Unassembled WGS sequence"/>
</dbReference>
<dbReference type="AlphaFoldDB" id="A0A1I5JPM8"/>
<organism evidence="12 13">
    <name type="scientific">Cohaesibacter marisflavi</name>
    <dbReference type="NCBI Taxonomy" id="655353"/>
    <lineage>
        <taxon>Bacteria</taxon>
        <taxon>Pseudomonadati</taxon>
        <taxon>Pseudomonadota</taxon>
        <taxon>Alphaproteobacteria</taxon>
        <taxon>Hyphomicrobiales</taxon>
        <taxon>Cohaesibacteraceae</taxon>
    </lineage>
</organism>
<evidence type="ECO:0000256" key="4">
    <source>
        <dbReference type="ARBA" id="ARBA00022679"/>
    </source>
</evidence>
<dbReference type="EMBL" id="FOVR01000012">
    <property type="protein sequence ID" value="SFO74715.1"/>
    <property type="molecule type" value="Genomic_DNA"/>
</dbReference>
<dbReference type="PANTHER" id="PTHR30040">
    <property type="entry name" value="THIAMINE BIOSYNTHESIS LIPOPROTEIN APBE"/>
    <property type="match status" value="1"/>
</dbReference>
<dbReference type="Gene3D" id="3.10.520.10">
    <property type="entry name" value="ApbE-like domains"/>
    <property type="match status" value="1"/>
</dbReference>
<keyword evidence="13" id="KW-1185">Reference proteome</keyword>
<dbReference type="GO" id="GO:0046872">
    <property type="term" value="F:metal ion binding"/>
    <property type="evidence" value="ECO:0007669"/>
    <property type="project" value="UniProtKB-UniRule"/>
</dbReference>
<evidence type="ECO:0000256" key="6">
    <source>
        <dbReference type="ARBA" id="ARBA00022827"/>
    </source>
</evidence>
<evidence type="ECO:0000256" key="7">
    <source>
        <dbReference type="ARBA" id="ARBA00022842"/>
    </source>
</evidence>
<reference evidence="12 13" key="1">
    <citation type="submission" date="2016-10" db="EMBL/GenBank/DDBJ databases">
        <authorList>
            <person name="de Groot N.N."/>
        </authorList>
    </citation>
    <scope>NUCLEOTIDE SEQUENCE [LARGE SCALE GENOMIC DNA]</scope>
    <source>
        <strain evidence="12 13">CGMCC 1.9157</strain>
    </source>
</reference>